<keyword evidence="1" id="KW-0472">Membrane</keyword>
<evidence type="ECO:0000256" key="1">
    <source>
        <dbReference type="SAM" id="Phobius"/>
    </source>
</evidence>
<geneLocation type="plasmid" evidence="2 3">
    <name>pdjl-6-3</name>
</geneLocation>
<reference evidence="3" key="1">
    <citation type="journal article" date="2022" name="Environ. Microbiol.">
        <title>Functional analysis, diversity, and distribution of carbendazim hydrolases MheI and CbmA, responsible for the initial step in carbendazim degradation.</title>
        <authorList>
            <person name="Zhang M."/>
            <person name="Bai X."/>
            <person name="Li Q."/>
            <person name="Zhang L."/>
            <person name="Zhu Q."/>
            <person name="Gao S."/>
            <person name="Ke Z."/>
            <person name="Jiang M."/>
            <person name="Hu J."/>
            <person name="Qiu J."/>
            <person name="Hong Q."/>
        </authorList>
    </citation>
    <scope>NUCLEOTIDE SEQUENCE [LARGE SCALE GENOMIC DNA]</scope>
    <source>
        <strain evidence="3">djl-6</strain>
    </source>
</reference>
<keyword evidence="1" id="KW-1133">Transmembrane helix</keyword>
<evidence type="ECO:0000313" key="2">
    <source>
        <dbReference type="EMBL" id="UPU46395.1"/>
    </source>
</evidence>
<dbReference type="Proteomes" id="UP000831484">
    <property type="component" value="Plasmid pdjl-6-3"/>
</dbReference>
<dbReference type="EMBL" id="CP096566">
    <property type="protein sequence ID" value="UPU46395.1"/>
    <property type="molecule type" value="Genomic_DNA"/>
</dbReference>
<keyword evidence="3" id="KW-1185">Reference proteome</keyword>
<protein>
    <recommendedName>
        <fullName evidence="4">Transmembrane protein</fullName>
    </recommendedName>
</protein>
<name>A0AB38RLX3_RHOSG</name>
<proteinExistence type="predicted"/>
<feature type="transmembrane region" description="Helical" evidence="1">
    <location>
        <begin position="12"/>
        <end position="29"/>
    </location>
</feature>
<evidence type="ECO:0008006" key="4">
    <source>
        <dbReference type="Google" id="ProtNLM"/>
    </source>
</evidence>
<organism evidence="2 3">
    <name type="scientific">Rhodococcus qingshengii JCM 15477</name>
    <dbReference type="NCBI Taxonomy" id="1303681"/>
    <lineage>
        <taxon>Bacteria</taxon>
        <taxon>Bacillati</taxon>
        <taxon>Actinomycetota</taxon>
        <taxon>Actinomycetes</taxon>
        <taxon>Mycobacteriales</taxon>
        <taxon>Nocardiaceae</taxon>
        <taxon>Rhodococcus</taxon>
        <taxon>Rhodococcus erythropolis group</taxon>
    </lineage>
</organism>
<feature type="transmembrane region" description="Helical" evidence="1">
    <location>
        <begin position="88"/>
        <end position="109"/>
    </location>
</feature>
<dbReference type="AlphaFoldDB" id="A0AB38RLX3"/>
<evidence type="ECO:0000313" key="3">
    <source>
        <dbReference type="Proteomes" id="UP000831484"/>
    </source>
</evidence>
<keyword evidence="2" id="KW-0614">Plasmid</keyword>
<dbReference type="RefSeq" id="WP_064233877.1">
    <property type="nucleotide sequence ID" value="NZ_CP096566.1"/>
</dbReference>
<sequence>MKSGRPATRTCALVGIAVGLAVYVAAFLLNSPSNTCRGELLPLEYSATQMTQLNFSTEWAGLVASRCEATLVNGPQAGLALSERVIEWGPSAIAAAGLILAGLGLWLLATPHGNKSASETETSWPFRPQT</sequence>
<accession>A0AB38RLX3</accession>
<gene>
    <name evidence="2" type="ORF">M0639_30585</name>
</gene>
<keyword evidence="1" id="KW-0812">Transmembrane</keyword>